<evidence type="ECO:0000259" key="6">
    <source>
        <dbReference type="Pfam" id="PF07298"/>
    </source>
</evidence>
<evidence type="ECO:0000256" key="4">
    <source>
        <dbReference type="ARBA" id="ARBA00023136"/>
    </source>
</evidence>
<keyword evidence="4 5" id="KW-0472">Membrane</keyword>
<sequence length="189" mass="21431">MLWLLILGVLMWSLVHLFPSIMPVKRTELISQYGNLYQGIFSLKILISLVLIIIGWRNTMPEPIYDPPSFGRHVNMLLMLFAIMLFGASHAKSWLQQNIRHPMLSGVIVWGIGHLLANGDTRSLVLFGGMTVWAALSIVFINKRDESWMKSQMTVTRLDDLKLLAISVVVYLVLVFLHPYFAGVALIPQ</sequence>
<accession>A0ABU6CY99</accession>
<evidence type="ECO:0000256" key="5">
    <source>
        <dbReference type="SAM" id="Phobius"/>
    </source>
</evidence>
<evidence type="ECO:0000256" key="1">
    <source>
        <dbReference type="ARBA" id="ARBA00004141"/>
    </source>
</evidence>
<name>A0ABU6CY99_9GAMM</name>
<keyword evidence="3 5" id="KW-1133">Transmembrane helix</keyword>
<keyword evidence="8" id="KW-1185">Reference proteome</keyword>
<protein>
    <submittedName>
        <fullName evidence="7">NnrU family protein</fullName>
    </submittedName>
</protein>
<reference evidence="8" key="1">
    <citation type="submission" date="2023-07" db="EMBL/GenBank/DDBJ databases">
        <title>The carbon used by Thiothrix.</title>
        <authorList>
            <person name="Chen L."/>
        </authorList>
    </citation>
    <scope>NUCLEOTIDE SEQUENCE [LARGE SCALE GENOMIC DNA]</scope>
</reference>
<dbReference type="EMBL" id="JAYMYJ010000086">
    <property type="protein sequence ID" value="MEB4591052.1"/>
    <property type="molecule type" value="Genomic_DNA"/>
</dbReference>
<feature type="domain" description="NnrU" evidence="6">
    <location>
        <begin position="4"/>
        <end position="185"/>
    </location>
</feature>
<dbReference type="InterPro" id="IPR009915">
    <property type="entry name" value="NnrU_dom"/>
</dbReference>
<organism evidence="7 8">
    <name type="scientific">Candidatus Thiothrix phosphatis</name>
    <dbReference type="NCBI Taxonomy" id="3112415"/>
    <lineage>
        <taxon>Bacteria</taxon>
        <taxon>Pseudomonadati</taxon>
        <taxon>Pseudomonadota</taxon>
        <taxon>Gammaproteobacteria</taxon>
        <taxon>Thiotrichales</taxon>
        <taxon>Thiotrichaceae</taxon>
        <taxon>Thiothrix</taxon>
    </lineage>
</organism>
<proteinExistence type="predicted"/>
<evidence type="ECO:0000256" key="3">
    <source>
        <dbReference type="ARBA" id="ARBA00022989"/>
    </source>
</evidence>
<gene>
    <name evidence="7" type="ORF">VSS37_08695</name>
</gene>
<keyword evidence="2 5" id="KW-0812">Transmembrane</keyword>
<feature type="transmembrane region" description="Helical" evidence="5">
    <location>
        <begin position="163"/>
        <end position="187"/>
    </location>
</feature>
<feature type="transmembrane region" description="Helical" evidence="5">
    <location>
        <begin position="36"/>
        <end position="56"/>
    </location>
</feature>
<dbReference type="Proteomes" id="UP001308005">
    <property type="component" value="Unassembled WGS sequence"/>
</dbReference>
<evidence type="ECO:0000313" key="7">
    <source>
        <dbReference type="EMBL" id="MEB4591052.1"/>
    </source>
</evidence>
<comment type="subcellular location">
    <subcellularLocation>
        <location evidence="1">Membrane</location>
        <topology evidence="1">Multi-pass membrane protein</topology>
    </subcellularLocation>
</comment>
<feature type="transmembrane region" description="Helical" evidence="5">
    <location>
        <begin position="124"/>
        <end position="142"/>
    </location>
</feature>
<evidence type="ECO:0000313" key="8">
    <source>
        <dbReference type="Proteomes" id="UP001308005"/>
    </source>
</evidence>
<dbReference type="Pfam" id="PF07298">
    <property type="entry name" value="NnrU"/>
    <property type="match status" value="1"/>
</dbReference>
<evidence type="ECO:0000256" key="2">
    <source>
        <dbReference type="ARBA" id="ARBA00022692"/>
    </source>
</evidence>
<dbReference type="RefSeq" id="WP_324694441.1">
    <property type="nucleotide sequence ID" value="NZ_JAYMYJ010000086.1"/>
</dbReference>
<feature type="transmembrane region" description="Helical" evidence="5">
    <location>
        <begin position="77"/>
        <end position="95"/>
    </location>
</feature>
<comment type="caution">
    <text evidence="7">The sequence shown here is derived from an EMBL/GenBank/DDBJ whole genome shotgun (WGS) entry which is preliminary data.</text>
</comment>